<dbReference type="InterPro" id="IPR046437">
    <property type="entry name" value="Ser_Thr-PK_POLO_box_1_sf"/>
</dbReference>
<dbReference type="Gene3D" id="1.10.510.10">
    <property type="entry name" value="Transferase(Phosphotransferase) domain 1"/>
    <property type="match status" value="1"/>
</dbReference>
<evidence type="ECO:0000256" key="1">
    <source>
        <dbReference type="ARBA" id="ARBA00004496"/>
    </source>
</evidence>
<feature type="region of interest" description="Disordered" evidence="7">
    <location>
        <begin position="380"/>
        <end position="417"/>
    </location>
</feature>
<dbReference type="GO" id="GO:0005524">
    <property type="term" value="F:ATP binding"/>
    <property type="evidence" value="ECO:0007669"/>
    <property type="project" value="UniProtKB-KW"/>
</dbReference>
<reference evidence="10" key="1">
    <citation type="submission" date="2022-08" db="EMBL/GenBank/DDBJ databases">
        <authorList>
            <consortium name="DOE Joint Genome Institute"/>
            <person name="Min B."/>
            <person name="Riley R."/>
            <person name="Sierra-Patev S."/>
            <person name="Naranjo-Ortiz M."/>
            <person name="Looney B."/>
            <person name="Konkel Z."/>
            <person name="Slot J.C."/>
            <person name="Sakamoto Y."/>
            <person name="Steenwyk J.L."/>
            <person name="Rokas A."/>
            <person name="Carro J."/>
            <person name="Camarero S."/>
            <person name="Ferreira P."/>
            <person name="Molpeceres G."/>
            <person name="Ruiz-Duenas F.J."/>
            <person name="Serrano A."/>
            <person name="Henrissat B."/>
            <person name="Drula E."/>
            <person name="Hughes K.W."/>
            <person name="Mata J.L."/>
            <person name="Ishikawa N.K."/>
            <person name="Vargas-Isla R."/>
            <person name="Ushijima S."/>
            <person name="Smith C.A."/>
            <person name="Ahrendt S."/>
            <person name="Andreopoulos W."/>
            <person name="He G."/>
            <person name="Labutti K."/>
            <person name="Lipzen A."/>
            <person name="Ng V."/>
            <person name="Sandor L."/>
            <person name="Barry K."/>
            <person name="Martinez A.T."/>
            <person name="Xiao Y."/>
            <person name="Gibbons J.G."/>
            <person name="Terashima K."/>
            <person name="Hibbett D.S."/>
            <person name="Grigoriev I.V."/>
        </authorList>
    </citation>
    <scope>NUCLEOTIDE SEQUENCE</scope>
    <source>
        <strain evidence="10">TFB9207</strain>
    </source>
</reference>
<keyword evidence="6" id="KW-0067">ATP-binding</keyword>
<dbReference type="InterPro" id="IPR011009">
    <property type="entry name" value="Kinase-like_dom_sf"/>
</dbReference>
<comment type="caution">
    <text evidence="10">The sequence shown here is derived from an EMBL/GenBank/DDBJ whole genome shotgun (WGS) entry which is preliminary data.</text>
</comment>
<keyword evidence="11" id="KW-1185">Reference proteome</keyword>
<dbReference type="EMBL" id="MU806817">
    <property type="protein sequence ID" value="KAJ3832918.1"/>
    <property type="molecule type" value="Genomic_DNA"/>
</dbReference>
<keyword evidence="2" id="KW-0723">Serine/threonine-protein kinase</keyword>
<accession>A0AA38NYQ4</accession>
<evidence type="ECO:0000256" key="7">
    <source>
        <dbReference type="SAM" id="MobiDB-lite"/>
    </source>
</evidence>
<dbReference type="GO" id="GO:0004674">
    <property type="term" value="F:protein serine/threonine kinase activity"/>
    <property type="evidence" value="ECO:0007669"/>
    <property type="project" value="UniProtKB-KW"/>
</dbReference>
<keyword evidence="3" id="KW-0808">Transferase</keyword>
<protein>
    <submittedName>
        <fullName evidence="10">Kinase-like domain-containing protein</fullName>
    </submittedName>
</protein>
<evidence type="ECO:0000256" key="6">
    <source>
        <dbReference type="ARBA" id="ARBA00022840"/>
    </source>
</evidence>
<evidence type="ECO:0000256" key="2">
    <source>
        <dbReference type="ARBA" id="ARBA00022527"/>
    </source>
</evidence>
<feature type="region of interest" description="Disordered" evidence="7">
    <location>
        <begin position="1"/>
        <end position="22"/>
    </location>
</feature>
<dbReference type="PROSITE" id="PS51984">
    <property type="entry name" value="CPB1"/>
    <property type="match status" value="1"/>
</dbReference>
<feature type="compositionally biased region" description="Basic and acidic residues" evidence="7">
    <location>
        <begin position="751"/>
        <end position="761"/>
    </location>
</feature>
<name>A0AA38NYQ4_9AGAR</name>
<dbReference type="Proteomes" id="UP001163846">
    <property type="component" value="Unassembled WGS sequence"/>
</dbReference>
<dbReference type="PANTHER" id="PTHR24345">
    <property type="entry name" value="SERINE/THREONINE-PROTEIN KINASE PLK"/>
    <property type="match status" value="1"/>
</dbReference>
<evidence type="ECO:0000259" key="8">
    <source>
        <dbReference type="PROSITE" id="PS50011"/>
    </source>
</evidence>
<dbReference type="AlphaFoldDB" id="A0AA38NYQ4"/>
<keyword evidence="5 10" id="KW-0418">Kinase</keyword>
<evidence type="ECO:0000256" key="4">
    <source>
        <dbReference type="ARBA" id="ARBA00022741"/>
    </source>
</evidence>
<comment type="subcellular location">
    <subcellularLocation>
        <location evidence="1">Cytoplasm</location>
    </subcellularLocation>
</comment>
<keyword evidence="4" id="KW-0547">Nucleotide-binding</keyword>
<evidence type="ECO:0000259" key="9">
    <source>
        <dbReference type="PROSITE" id="PS51984"/>
    </source>
</evidence>
<feature type="domain" description="Protein kinase" evidence="8">
    <location>
        <begin position="32"/>
        <end position="282"/>
    </location>
</feature>
<dbReference type="GO" id="GO:0005737">
    <property type="term" value="C:cytoplasm"/>
    <property type="evidence" value="ECO:0007669"/>
    <property type="project" value="UniProtKB-SubCell"/>
</dbReference>
<evidence type="ECO:0000256" key="5">
    <source>
        <dbReference type="ARBA" id="ARBA00022777"/>
    </source>
</evidence>
<sequence length="888" mass="99586">MSSIYSTSSSNDDTRSSRSSADEYGKDGILNYEILEQIFNGTLSSVYRARCKRGRLKNRFIALKKVPVERAHSLSSASLYQTLCHPSLVSLFSAFATSSHRYQVLELCSGGSLADFLRMHENHSISEGQTRTVIKAVLDGLVYLRKNSIVHRNIHHENILLTEQCRIKISNLDFATRLPSQDHIVIALLPHTEYVAPEILSRRSYDCRADIWSLGCLLFTCLVGQPPFHGPSIDDMFENILQGRYSKPALISTLAGNFISNLIQVDPADRPDLPSITFDPFLDSRLPDLPLKQPSLPSQDSQTKIAKEHPIPFRAPSSLLKSKASIELTHKNARPPLREIQNSVLRRILTDETSFGDRRAVSDPCTKSDTVIGYSSRRHASLDIPSETQSTNRPGFYVSSSGSSRSSRSSDHDLEPEEACAQAIVNRACSDSESSAEQLPIGTTRPSAFNTSLLSAQTHKTANGQITILPSRSLLVDFRQGERRRGNPGTEVFVVSPDGNKIDIFAAPRLSIPSCLTEPVSTYSVETLPREYWSLYNRAGTLTVRLKQRTPRMTMHEPSLKCTLMANSPQADIELLLSDSEIRKDPQRQTGSSPDKDKFHMRLRYSRQMHHLEISQCVMGPQGKEWKKRTLEVSSLDLDSETMLTSLSSVEKEGLFRLLKFVRVCEAIEKEEEEGFDYRPEHEITLRAHAPSLEPNSLKPKDIPKTNRVVSNSRTLAQSLSVSSVDFKLAPRPPKFSSKLGPVSQNNLTSENEKQESREVDYSTKALSLTASDITPSWYRNGFSTSEITAPGQPLQTRFIPSAGWCIRYHSKVSQGGRYKVMFLDGEVLDIDVDEEWVEHLVPDSDGIPLKQRRSIRESHSLRSLSERMKVFDEFVSMFDAPNLSLQT</sequence>
<dbReference type="PANTHER" id="PTHR24345:SF91">
    <property type="entry name" value="SERINE_THREONINE-PROTEIN KINASE PLK4"/>
    <property type="match status" value="1"/>
</dbReference>
<evidence type="ECO:0000313" key="11">
    <source>
        <dbReference type="Proteomes" id="UP001163846"/>
    </source>
</evidence>
<feature type="region of interest" description="Disordered" evidence="7">
    <location>
        <begin position="687"/>
        <end position="706"/>
    </location>
</feature>
<evidence type="ECO:0000256" key="3">
    <source>
        <dbReference type="ARBA" id="ARBA00022679"/>
    </source>
</evidence>
<proteinExistence type="predicted"/>
<organism evidence="10 11">
    <name type="scientific">Lentinula raphanica</name>
    <dbReference type="NCBI Taxonomy" id="153919"/>
    <lineage>
        <taxon>Eukaryota</taxon>
        <taxon>Fungi</taxon>
        <taxon>Dikarya</taxon>
        <taxon>Basidiomycota</taxon>
        <taxon>Agaricomycotina</taxon>
        <taxon>Agaricomycetes</taxon>
        <taxon>Agaricomycetidae</taxon>
        <taxon>Agaricales</taxon>
        <taxon>Marasmiineae</taxon>
        <taxon>Omphalotaceae</taxon>
        <taxon>Lentinula</taxon>
    </lineage>
</organism>
<dbReference type="GO" id="GO:0005634">
    <property type="term" value="C:nucleus"/>
    <property type="evidence" value="ECO:0007669"/>
    <property type="project" value="TreeGrafter"/>
</dbReference>
<feature type="region of interest" description="Disordered" evidence="7">
    <location>
        <begin position="736"/>
        <end position="761"/>
    </location>
</feature>
<feature type="domain" description="Cryptic POLO box 1 (CPB1)" evidence="9">
    <location>
        <begin position="441"/>
        <end position="549"/>
    </location>
</feature>
<feature type="compositionally biased region" description="Low complexity" evidence="7">
    <location>
        <begin position="1"/>
        <end position="11"/>
    </location>
</feature>
<dbReference type="InterPro" id="IPR000719">
    <property type="entry name" value="Prot_kinase_dom"/>
</dbReference>
<gene>
    <name evidence="10" type="ORF">F5878DRAFT_729098</name>
</gene>
<dbReference type="SUPFAM" id="SSF56112">
    <property type="entry name" value="Protein kinase-like (PK-like)"/>
    <property type="match status" value="1"/>
</dbReference>
<dbReference type="Gene3D" id="3.30.1120.120">
    <property type="match status" value="1"/>
</dbReference>
<dbReference type="InterPro" id="IPR033699">
    <property type="entry name" value="POLO_box_Plk4_1"/>
</dbReference>
<feature type="compositionally biased region" description="Basic and acidic residues" evidence="7">
    <location>
        <begin position="12"/>
        <end position="22"/>
    </location>
</feature>
<dbReference type="PROSITE" id="PS50011">
    <property type="entry name" value="PROTEIN_KINASE_DOM"/>
    <property type="match status" value="1"/>
</dbReference>
<evidence type="ECO:0000313" key="10">
    <source>
        <dbReference type="EMBL" id="KAJ3832918.1"/>
    </source>
</evidence>
<dbReference type="Pfam" id="PF00069">
    <property type="entry name" value="Pkinase"/>
    <property type="match status" value="1"/>
</dbReference>